<evidence type="ECO:0000313" key="2">
    <source>
        <dbReference type="Proteomes" id="UP000053732"/>
    </source>
</evidence>
<sequence>MYFVHWEDLTATFLVASICGLIRSTIYYTITTPYSVLIVAGQISFDQC</sequence>
<dbReference type="Proteomes" id="UP000053732">
    <property type="component" value="Unassembled WGS sequence"/>
</dbReference>
<gene>
    <name evidence="1" type="ORF">PCAMFM013_S034g000005</name>
</gene>
<dbReference type="EMBL" id="HG793167">
    <property type="protein sequence ID" value="CRL29207.1"/>
    <property type="molecule type" value="Genomic_DNA"/>
</dbReference>
<dbReference type="AlphaFoldDB" id="A0A0G4PRZ3"/>
<name>A0A0G4PRZ3_PENC3</name>
<accession>A0A0G4PRZ3</accession>
<reference evidence="1 2" key="1">
    <citation type="journal article" date="2014" name="Nat. Commun.">
        <title>Multiple recent horizontal transfers of a large genomic region in cheese making fungi.</title>
        <authorList>
            <person name="Cheeseman K."/>
            <person name="Ropars J."/>
            <person name="Renault P."/>
            <person name="Dupont J."/>
            <person name="Gouzy J."/>
            <person name="Branca A."/>
            <person name="Abraham A.L."/>
            <person name="Ceppi M."/>
            <person name="Conseiller E."/>
            <person name="Debuchy R."/>
            <person name="Malagnac F."/>
            <person name="Goarin A."/>
            <person name="Silar P."/>
            <person name="Lacoste S."/>
            <person name="Sallet E."/>
            <person name="Bensimon A."/>
            <person name="Giraud T."/>
            <person name="Brygoo Y."/>
        </authorList>
    </citation>
    <scope>NUCLEOTIDE SEQUENCE [LARGE SCALE GENOMIC DNA]</scope>
    <source>
        <strain evidence="2">FM 013</strain>
    </source>
</reference>
<protein>
    <submittedName>
        <fullName evidence="1">Str. FM013</fullName>
    </submittedName>
</protein>
<organism evidence="1 2">
    <name type="scientific">Penicillium camemberti (strain FM 013)</name>
    <dbReference type="NCBI Taxonomy" id="1429867"/>
    <lineage>
        <taxon>Eukaryota</taxon>
        <taxon>Fungi</taxon>
        <taxon>Dikarya</taxon>
        <taxon>Ascomycota</taxon>
        <taxon>Pezizomycotina</taxon>
        <taxon>Eurotiomycetes</taxon>
        <taxon>Eurotiomycetidae</taxon>
        <taxon>Eurotiales</taxon>
        <taxon>Aspergillaceae</taxon>
        <taxon>Penicillium</taxon>
    </lineage>
</organism>
<evidence type="ECO:0000313" key="1">
    <source>
        <dbReference type="EMBL" id="CRL29207.1"/>
    </source>
</evidence>
<keyword evidence="2" id="KW-1185">Reference proteome</keyword>
<proteinExistence type="predicted"/>